<keyword evidence="3" id="KW-0378">Hydrolase</keyword>
<dbReference type="Proteomes" id="UP000001623">
    <property type="component" value="Chromosome"/>
</dbReference>
<dbReference type="STRING" id="536019.Mesop_2219"/>
<evidence type="ECO:0000256" key="4">
    <source>
        <dbReference type="ARBA" id="ARBA00022833"/>
    </source>
</evidence>
<dbReference type="PANTHER" id="PTHR37326">
    <property type="entry name" value="BLL3975 PROTEIN"/>
    <property type="match status" value="1"/>
</dbReference>
<keyword evidence="4" id="KW-0862">Zinc</keyword>
<proteinExistence type="predicted"/>
<evidence type="ECO:0000256" key="2">
    <source>
        <dbReference type="ARBA" id="ARBA00022723"/>
    </source>
</evidence>
<gene>
    <name evidence="6" type="ordered locus">Mesop_2219</name>
</gene>
<keyword evidence="2" id="KW-0479">Metal-binding</keyword>
<comment type="cofactor">
    <cofactor evidence="1">
        <name>Zn(2+)</name>
        <dbReference type="ChEBI" id="CHEBI:29105"/>
    </cofactor>
</comment>
<dbReference type="InterPro" id="IPR053138">
    <property type="entry name" value="N-alpha-Ac-DABA_deacetylase"/>
</dbReference>
<dbReference type="EMBL" id="CP002279">
    <property type="protein sequence ID" value="AEH86695.1"/>
    <property type="molecule type" value="Genomic_DNA"/>
</dbReference>
<dbReference type="CDD" id="cd06250">
    <property type="entry name" value="M14_PaAOTO_like"/>
    <property type="match status" value="1"/>
</dbReference>
<organism evidence="6 7">
    <name type="scientific">Mesorhizobium opportunistum (strain LMG 24607 / HAMBI 3007 / WSM2075)</name>
    <dbReference type="NCBI Taxonomy" id="536019"/>
    <lineage>
        <taxon>Bacteria</taxon>
        <taxon>Pseudomonadati</taxon>
        <taxon>Pseudomonadota</taxon>
        <taxon>Alphaproteobacteria</taxon>
        <taxon>Hyphomicrobiales</taxon>
        <taxon>Phyllobacteriaceae</taxon>
        <taxon>Mesorhizobium</taxon>
    </lineage>
</organism>
<feature type="domain" description="Succinylglutamate desuccinylase/Aspartoacylase catalytic" evidence="5">
    <location>
        <begin position="47"/>
        <end position="209"/>
    </location>
</feature>
<evidence type="ECO:0000313" key="7">
    <source>
        <dbReference type="Proteomes" id="UP000001623"/>
    </source>
</evidence>
<evidence type="ECO:0000256" key="1">
    <source>
        <dbReference type="ARBA" id="ARBA00001947"/>
    </source>
</evidence>
<dbReference type="KEGG" id="mop:Mesop_2219"/>
<dbReference type="GO" id="GO:0046872">
    <property type="term" value="F:metal ion binding"/>
    <property type="evidence" value="ECO:0007669"/>
    <property type="project" value="UniProtKB-KW"/>
</dbReference>
<evidence type="ECO:0000313" key="6">
    <source>
        <dbReference type="EMBL" id="AEH86695.1"/>
    </source>
</evidence>
<accession>F7YD99</accession>
<sequence>MASPRGMSLRLPKEEVMQKSIERIAGDSDGVSYEFPVFRFTGADKAAPSAYLQAALHAGELPGVVAIDALMPMLAKAEAEGRIKGNITIVPWANPIGRAQYHFGEHQGRFHLGTRTNFNRGFPLLAAPDAKLLPDTTFGGADQRLKSRLMQLSLGNDIVLDLHCDDEGLAYLYIHTSLWPAMADCAAAMGIDAVVLWSEDTDGTFEGASIMPYQNVPAEVAKLDRRVATTVEYRGILDVDGPLASADAAGLYRLLVARGVVTDATLPAPDPFKGVVAPLENIDMMPAPRAGAVLYEVKPGDRVARGARLATIVHAPGEADGRTEVFAPQDGLILTRRSRRIIRAGEDLLKLVGDRKSADARSGTLED</sequence>
<protein>
    <submittedName>
        <fullName evidence="6">Succinylglutamate desuccinylase/aspartoacylase</fullName>
    </submittedName>
</protein>
<name>F7YD99_MESOW</name>
<dbReference type="SUPFAM" id="SSF53187">
    <property type="entry name" value="Zn-dependent exopeptidases"/>
    <property type="match status" value="1"/>
</dbReference>
<dbReference type="InterPro" id="IPR055438">
    <property type="entry name" value="AstE_AspA_cat"/>
</dbReference>
<dbReference type="AlphaFoldDB" id="F7YD99"/>
<dbReference type="GO" id="GO:0016788">
    <property type="term" value="F:hydrolase activity, acting on ester bonds"/>
    <property type="evidence" value="ECO:0007669"/>
    <property type="project" value="InterPro"/>
</dbReference>
<evidence type="ECO:0000259" key="5">
    <source>
        <dbReference type="Pfam" id="PF24827"/>
    </source>
</evidence>
<reference evidence="6 7" key="1">
    <citation type="submission" date="2010-10" db="EMBL/GenBank/DDBJ databases">
        <title>Complete sequence of Mesorhizobium opportunistum WSM2075.</title>
        <authorList>
            <consortium name="US DOE Joint Genome Institute"/>
            <person name="Lucas S."/>
            <person name="Copeland A."/>
            <person name="Lapidus A."/>
            <person name="Cheng J.-F."/>
            <person name="Bruce D."/>
            <person name="Goodwin L."/>
            <person name="Pitluck S."/>
            <person name="Chertkov O."/>
            <person name="Misra M."/>
            <person name="Detter J.C."/>
            <person name="Han C."/>
            <person name="Tapia R."/>
            <person name="Land M."/>
            <person name="Hauser L."/>
            <person name="Kyrpides N."/>
            <person name="Ovchinnikova G."/>
            <person name="Mavrommatis K.M."/>
            <person name="Tiwari R.P."/>
            <person name="Howieson J.G."/>
            <person name="O'Hara G.W."/>
            <person name="Nandasena K.G."/>
            <person name="Woyke T."/>
        </authorList>
    </citation>
    <scope>NUCLEOTIDE SEQUENCE [LARGE SCALE GENOMIC DNA]</scope>
    <source>
        <strain evidence="7">LMG 24607 / HAMBI 3007 / WSM2075</strain>
    </source>
</reference>
<dbReference type="PANTHER" id="PTHR37326:SF1">
    <property type="entry name" value="BLL3975 PROTEIN"/>
    <property type="match status" value="1"/>
</dbReference>
<dbReference type="Pfam" id="PF24827">
    <property type="entry name" value="AstE_AspA_cat"/>
    <property type="match status" value="1"/>
</dbReference>
<dbReference type="HOGENOM" id="CLU_062226_0_0_5"/>
<dbReference type="eggNOG" id="COG3608">
    <property type="taxonomic scope" value="Bacteria"/>
</dbReference>
<dbReference type="Gene3D" id="3.40.630.10">
    <property type="entry name" value="Zn peptidases"/>
    <property type="match status" value="2"/>
</dbReference>
<evidence type="ECO:0000256" key="3">
    <source>
        <dbReference type="ARBA" id="ARBA00022801"/>
    </source>
</evidence>